<evidence type="ECO:0000313" key="6">
    <source>
        <dbReference type="Proteomes" id="UP000095725"/>
    </source>
</evidence>
<dbReference type="InterPro" id="IPR018905">
    <property type="entry name" value="A-galactase_NEW3"/>
</dbReference>
<evidence type="ECO:0000256" key="1">
    <source>
        <dbReference type="SAM" id="Phobius"/>
    </source>
</evidence>
<dbReference type="PANTHER" id="PTHR39198">
    <property type="entry name" value="HYPOTHETICAL MEMBRANE PROTEIN, CONSERVED"/>
    <property type="match status" value="1"/>
</dbReference>
<feature type="domain" description="Alpha-galactosidase NEW3" evidence="2">
    <location>
        <begin position="263"/>
        <end position="338"/>
    </location>
</feature>
<feature type="domain" description="Alpha-galactosidase NEW3" evidence="2">
    <location>
        <begin position="158"/>
        <end position="230"/>
    </location>
</feature>
<accession>A0A174UKZ3</accession>
<reference evidence="5 6" key="1">
    <citation type="submission" date="2015-09" db="EMBL/GenBank/DDBJ databases">
        <authorList>
            <consortium name="Pathogen Informatics"/>
        </authorList>
    </citation>
    <scope>NUCLEOTIDE SEQUENCE [LARGE SCALE GENOMIC DNA]</scope>
    <source>
        <strain evidence="3 5">2789STDY5834880</strain>
        <strain evidence="4 6">2789STDY5834946</strain>
    </source>
</reference>
<name>A0A174UKZ3_9BACE</name>
<dbReference type="EMBL" id="CZAI01000003">
    <property type="protein sequence ID" value="CUP23236.1"/>
    <property type="molecule type" value="Genomic_DNA"/>
</dbReference>
<keyword evidence="1" id="KW-0812">Transmembrane</keyword>
<keyword evidence="1" id="KW-1133">Transmembrane helix</keyword>
<protein>
    <submittedName>
        <fullName evidence="4">NPCBM-associated, NEW3 domain of alpha-galactosidase</fullName>
    </submittedName>
</protein>
<dbReference type="EMBL" id="CZBL01000008">
    <property type="protein sequence ID" value="CUQ20450.1"/>
    <property type="molecule type" value="Genomic_DNA"/>
</dbReference>
<dbReference type="PANTHER" id="PTHR39198:SF1">
    <property type="entry name" value="ALPHA-GALACTOSIDASE NEW3 DOMAIN-CONTAINING PROTEIN"/>
    <property type="match status" value="1"/>
</dbReference>
<dbReference type="STRING" id="47678.ERS852494_01825"/>
<evidence type="ECO:0000313" key="4">
    <source>
        <dbReference type="EMBL" id="CUQ20450.1"/>
    </source>
</evidence>
<organism evidence="4 6">
    <name type="scientific">Bacteroides caccae</name>
    <dbReference type="NCBI Taxonomy" id="47678"/>
    <lineage>
        <taxon>Bacteria</taxon>
        <taxon>Pseudomonadati</taxon>
        <taxon>Bacteroidota</taxon>
        <taxon>Bacteroidia</taxon>
        <taxon>Bacteroidales</taxon>
        <taxon>Bacteroidaceae</taxon>
        <taxon>Bacteroides</taxon>
    </lineage>
</organism>
<dbReference type="InterPro" id="IPR013783">
    <property type="entry name" value="Ig-like_fold"/>
</dbReference>
<keyword evidence="1" id="KW-0472">Membrane</keyword>
<gene>
    <name evidence="3" type="ORF">ERS852494_01825</name>
    <name evidence="4" type="ORF">ERS852558_02156</name>
</gene>
<dbReference type="Pfam" id="PF10633">
    <property type="entry name" value="NPCBM_assoc"/>
    <property type="match status" value="2"/>
</dbReference>
<evidence type="ECO:0000313" key="5">
    <source>
        <dbReference type="Proteomes" id="UP000095657"/>
    </source>
</evidence>
<dbReference type="RefSeq" id="WP_055171420.1">
    <property type="nucleotide sequence ID" value="NZ_CP081920.1"/>
</dbReference>
<dbReference type="Proteomes" id="UP000095725">
    <property type="component" value="Unassembled WGS sequence"/>
</dbReference>
<sequence>MTMRTNCFLLVAILLGLIPLNYTHANDSIPKSVILYTPYTKISVSPGASIDYSIDLINNTDELTNANLSVSGLGSSWKHEMKSGGWSLSQLSVLPKEKKTFNLKVDVPLKVNKGNYHFVVYAGNAKLPLDIVVAQQGTYQTEFTTDQPNMEGNSKSTFTFSTTLKNQTADQQLYALMANAPRGWNVIFKPNYKQATSAQVEPNSSQNVSIDITPPANVEAGSYKIPVRAATGTTSAELELEVVVTGSFQMELTTPRGLLSADITAGDVKRIELEVKNTGSSLLKDIQLSASKPADWEVTFKPTKIDALKAGETSTVTAILKASKKALPGDYVTTIMAKTPEVNADAQFRIAVKTPMIWGWVGVLIIAAAIGVVYYLFRKYGRR</sequence>
<dbReference type="AlphaFoldDB" id="A0A174UKZ3"/>
<evidence type="ECO:0000313" key="3">
    <source>
        <dbReference type="EMBL" id="CUP23236.1"/>
    </source>
</evidence>
<dbReference type="Proteomes" id="UP000095657">
    <property type="component" value="Unassembled WGS sequence"/>
</dbReference>
<proteinExistence type="predicted"/>
<feature type="transmembrane region" description="Helical" evidence="1">
    <location>
        <begin position="357"/>
        <end position="377"/>
    </location>
</feature>
<evidence type="ECO:0000259" key="2">
    <source>
        <dbReference type="Pfam" id="PF10633"/>
    </source>
</evidence>
<dbReference type="Gene3D" id="2.60.40.10">
    <property type="entry name" value="Immunoglobulins"/>
    <property type="match status" value="2"/>
</dbReference>